<evidence type="ECO:0000313" key="1">
    <source>
        <dbReference type="EMBL" id="KAH7860560.1"/>
    </source>
</evidence>
<name>A0ACB7Z3T9_9ERIC</name>
<evidence type="ECO:0000313" key="2">
    <source>
        <dbReference type="Proteomes" id="UP000828048"/>
    </source>
</evidence>
<sequence length="160" mass="18649">MDNQCKLETNQRRMKKGIDKIKGLCNGWSRVRVKGRGKLMRKLRRIERTPGRNLRYCMTLIDWIPKRRNVVVMNSATVKDLKPAIKKKINDMEQSKMGHRQISWSWRVHTAQISVEECGDDEGSLNTTWPSSPVLYPVESLSLYIALPCYVWHGWGYVSN</sequence>
<comment type="caution">
    <text evidence="1">The sequence shown here is derived from an EMBL/GenBank/DDBJ whole genome shotgun (WGS) entry which is preliminary data.</text>
</comment>
<gene>
    <name evidence="1" type="ORF">Vadar_014873</name>
</gene>
<proteinExistence type="predicted"/>
<dbReference type="EMBL" id="CM037154">
    <property type="protein sequence ID" value="KAH7860560.1"/>
    <property type="molecule type" value="Genomic_DNA"/>
</dbReference>
<accession>A0ACB7Z3T9</accession>
<keyword evidence="2" id="KW-1185">Reference proteome</keyword>
<dbReference type="Proteomes" id="UP000828048">
    <property type="component" value="Chromosome 4"/>
</dbReference>
<organism evidence="1 2">
    <name type="scientific">Vaccinium darrowii</name>
    <dbReference type="NCBI Taxonomy" id="229202"/>
    <lineage>
        <taxon>Eukaryota</taxon>
        <taxon>Viridiplantae</taxon>
        <taxon>Streptophyta</taxon>
        <taxon>Embryophyta</taxon>
        <taxon>Tracheophyta</taxon>
        <taxon>Spermatophyta</taxon>
        <taxon>Magnoliopsida</taxon>
        <taxon>eudicotyledons</taxon>
        <taxon>Gunneridae</taxon>
        <taxon>Pentapetalae</taxon>
        <taxon>asterids</taxon>
        <taxon>Ericales</taxon>
        <taxon>Ericaceae</taxon>
        <taxon>Vaccinioideae</taxon>
        <taxon>Vaccinieae</taxon>
        <taxon>Vaccinium</taxon>
    </lineage>
</organism>
<reference evidence="1 2" key="1">
    <citation type="journal article" date="2021" name="Hortic Res">
        <title>High-quality reference genome and annotation aids understanding of berry development for evergreen blueberry (Vaccinium darrowii).</title>
        <authorList>
            <person name="Yu J."/>
            <person name="Hulse-Kemp A.M."/>
            <person name="Babiker E."/>
            <person name="Staton M."/>
        </authorList>
    </citation>
    <scope>NUCLEOTIDE SEQUENCE [LARGE SCALE GENOMIC DNA]</scope>
    <source>
        <strain evidence="2">cv. NJ 8807/NJ 8810</strain>
        <tissue evidence="1">Young leaf</tissue>
    </source>
</reference>
<protein>
    <submittedName>
        <fullName evidence="1">Uncharacterized protein</fullName>
    </submittedName>
</protein>